<dbReference type="RefSeq" id="WP_345106419.1">
    <property type="nucleotide sequence ID" value="NZ_BAABCV010000012.1"/>
</dbReference>
<dbReference type="InterPro" id="IPR016181">
    <property type="entry name" value="Acyl_CoA_acyltransferase"/>
</dbReference>
<keyword evidence="5" id="KW-1185">Reference proteome</keyword>
<keyword evidence="2" id="KW-0012">Acyltransferase</keyword>
<evidence type="ECO:0000256" key="2">
    <source>
        <dbReference type="ARBA" id="ARBA00023315"/>
    </source>
</evidence>
<dbReference type="PANTHER" id="PTHR43877">
    <property type="entry name" value="AMINOALKYLPHOSPHONATE N-ACETYLTRANSFERASE-RELATED-RELATED"/>
    <property type="match status" value="1"/>
</dbReference>
<dbReference type="CDD" id="cd04301">
    <property type="entry name" value="NAT_SF"/>
    <property type="match status" value="1"/>
</dbReference>
<organism evidence="4 5">
    <name type="scientific">Mucilaginibacter panaciglaebae</name>
    <dbReference type="NCBI Taxonomy" id="502331"/>
    <lineage>
        <taxon>Bacteria</taxon>
        <taxon>Pseudomonadati</taxon>
        <taxon>Bacteroidota</taxon>
        <taxon>Sphingobacteriia</taxon>
        <taxon>Sphingobacteriales</taxon>
        <taxon>Sphingobacteriaceae</taxon>
        <taxon>Mucilaginibacter</taxon>
    </lineage>
</organism>
<comment type="caution">
    <text evidence="4">The sequence shown here is derived from an EMBL/GenBank/DDBJ whole genome shotgun (WGS) entry which is preliminary data.</text>
</comment>
<sequence length="164" mass="18835">MYTIREATVNDVETIKQLAHEIWWPTYLPILPADQIEFMLADRYSTAMLTEQINSGEQTFLLLYADEQPLAFAAYSADDKDPEVYRLHKLYSLPSTQGKGVGKALLNAVIERVKSAGKTTLELNVHRDNPVRGFYEKMGFVIAYEVDIPFGKYFLNDYVMRKDL</sequence>
<dbReference type="InterPro" id="IPR050832">
    <property type="entry name" value="Bact_Acetyltransf"/>
</dbReference>
<evidence type="ECO:0000259" key="3">
    <source>
        <dbReference type="PROSITE" id="PS51186"/>
    </source>
</evidence>
<gene>
    <name evidence="4" type="ORF">GCM10022392_30450</name>
</gene>
<feature type="domain" description="N-acetyltransferase" evidence="3">
    <location>
        <begin position="2"/>
        <end position="164"/>
    </location>
</feature>
<dbReference type="EMBL" id="BAABCV010000012">
    <property type="protein sequence ID" value="GAA4103120.1"/>
    <property type="molecule type" value="Genomic_DNA"/>
</dbReference>
<dbReference type="Pfam" id="PF00583">
    <property type="entry name" value="Acetyltransf_1"/>
    <property type="match status" value="1"/>
</dbReference>
<proteinExistence type="predicted"/>
<protein>
    <submittedName>
        <fullName evidence="4">GNAT family N-acetyltransferase</fullName>
    </submittedName>
</protein>
<evidence type="ECO:0000313" key="4">
    <source>
        <dbReference type="EMBL" id="GAA4103120.1"/>
    </source>
</evidence>
<keyword evidence="1" id="KW-0808">Transferase</keyword>
<dbReference type="Gene3D" id="3.40.630.30">
    <property type="match status" value="1"/>
</dbReference>
<accession>A0ABP7X3N6</accession>
<evidence type="ECO:0000313" key="5">
    <source>
        <dbReference type="Proteomes" id="UP001500841"/>
    </source>
</evidence>
<evidence type="ECO:0000256" key="1">
    <source>
        <dbReference type="ARBA" id="ARBA00022679"/>
    </source>
</evidence>
<dbReference type="InterPro" id="IPR000182">
    <property type="entry name" value="GNAT_dom"/>
</dbReference>
<dbReference type="PROSITE" id="PS51186">
    <property type="entry name" value="GNAT"/>
    <property type="match status" value="1"/>
</dbReference>
<dbReference type="Proteomes" id="UP001500841">
    <property type="component" value="Unassembled WGS sequence"/>
</dbReference>
<dbReference type="SUPFAM" id="SSF55729">
    <property type="entry name" value="Acyl-CoA N-acyltransferases (Nat)"/>
    <property type="match status" value="1"/>
</dbReference>
<reference evidence="5" key="1">
    <citation type="journal article" date="2019" name="Int. J. Syst. Evol. Microbiol.">
        <title>The Global Catalogue of Microorganisms (GCM) 10K type strain sequencing project: providing services to taxonomists for standard genome sequencing and annotation.</title>
        <authorList>
            <consortium name="The Broad Institute Genomics Platform"/>
            <consortium name="The Broad Institute Genome Sequencing Center for Infectious Disease"/>
            <person name="Wu L."/>
            <person name="Ma J."/>
        </authorList>
    </citation>
    <scope>NUCLEOTIDE SEQUENCE [LARGE SCALE GENOMIC DNA]</scope>
    <source>
        <strain evidence="5">JCM 17085</strain>
    </source>
</reference>
<name>A0ABP7X3N6_9SPHI</name>